<gene>
    <name evidence="3" type="primary">Qrich2_1</name>
    <name evidence="3" type="ORF">RHASIB_R12901</name>
</gene>
<comment type="caution">
    <text evidence="3">The sequence shown here is derived from an EMBL/GenBank/DDBJ whole genome shotgun (WGS) entry which is preliminary data.</text>
</comment>
<reference evidence="3 4" key="1">
    <citation type="submission" date="2019-09" db="EMBL/GenBank/DDBJ databases">
        <title>Bird 10,000 Genomes (B10K) Project - Family phase.</title>
        <authorList>
            <person name="Zhang G."/>
        </authorList>
    </citation>
    <scope>NUCLEOTIDE SEQUENCE [LARGE SCALE GENOMIC DNA]</scope>
    <source>
        <strain evidence="3">B10K-DU-002-26</strain>
        <tissue evidence="3">Muscle</tissue>
    </source>
</reference>
<dbReference type="Pfam" id="PF16043">
    <property type="entry name" value="DUF4795"/>
    <property type="match status" value="1"/>
</dbReference>
<dbReference type="InterPro" id="IPR032013">
    <property type="entry name" value="DUF4795"/>
</dbReference>
<protein>
    <submittedName>
        <fullName evidence="3">QRIC2 protein</fullName>
    </submittedName>
</protein>
<feature type="coiled-coil region" evidence="1">
    <location>
        <begin position="7"/>
        <end position="73"/>
    </location>
</feature>
<dbReference type="PANTHER" id="PTHR47080">
    <property type="entry name" value="CHROMOSOME 16 OPEN READING FRAME 96"/>
    <property type="match status" value="1"/>
</dbReference>
<sequence>KMLFESVEKLQKEKADQQEMLAAMDLKADKAALRTKVDCSQFEENMEQLDDRMQELQNQISAQKEHWNKVQQQFSDAMEEKLDREELKAFRRRLDDAWSRNIATLETRLLGDSGAGFKKQLPVPFTCLSCDRMLTMQVPGQ</sequence>
<proteinExistence type="predicted"/>
<accession>A0A7L2N3R5</accession>
<evidence type="ECO:0000259" key="2">
    <source>
        <dbReference type="Pfam" id="PF16043"/>
    </source>
</evidence>
<feature type="non-terminal residue" evidence="3">
    <location>
        <position position="141"/>
    </location>
</feature>
<feature type="domain" description="DUF4795" evidence="2">
    <location>
        <begin position="1"/>
        <end position="140"/>
    </location>
</feature>
<organism evidence="3 4">
    <name type="scientific">Rhadina sibilatrix</name>
    <dbReference type="NCBI Taxonomy" id="2585818"/>
    <lineage>
        <taxon>Eukaryota</taxon>
        <taxon>Metazoa</taxon>
        <taxon>Chordata</taxon>
        <taxon>Craniata</taxon>
        <taxon>Vertebrata</taxon>
        <taxon>Euteleostomi</taxon>
        <taxon>Archelosauria</taxon>
        <taxon>Archosauria</taxon>
        <taxon>Dinosauria</taxon>
        <taxon>Saurischia</taxon>
        <taxon>Theropoda</taxon>
        <taxon>Coelurosauria</taxon>
        <taxon>Aves</taxon>
        <taxon>Neognathae</taxon>
        <taxon>Neoaves</taxon>
        <taxon>Telluraves</taxon>
        <taxon>Australaves</taxon>
        <taxon>Passeriformes</taxon>
        <taxon>Sylvioidea</taxon>
        <taxon>Phylloscopidae</taxon>
        <taxon>Rhadina</taxon>
    </lineage>
</organism>
<name>A0A7L2N3R5_9PASS</name>
<dbReference type="PANTHER" id="PTHR47080:SF2">
    <property type="entry name" value="GLUTAMINE-RICH PROTEIN 2"/>
    <property type="match status" value="1"/>
</dbReference>
<evidence type="ECO:0000313" key="3">
    <source>
        <dbReference type="EMBL" id="NXR66891.1"/>
    </source>
</evidence>
<feature type="non-terminal residue" evidence="3">
    <location>
        <position position="1"/>
    </location>
</feature>
<evidence type="ECO:0000313" key="4">
    <source>
        <dbReference type="Proteomes" id="UP000587697"/>
    </source>
</evidence>
<dbReference type="Proteomes" id="UP000587697">
    <property type="component" value="Unassembled WGS sequence"/>
</dbReference>
<evidence type="ECO:0000256" key="1">
    <source>
        <dbReference type="SAM" id="Coils"/>
    </source>
</evidence>
<dbReference type="AlphaFoldDB" id="A0A7L2N3R5"/>
<keyword evidence="1" id="KW-0175">Coiled coil</keyword>
<keyword evidence="4" id="KW-1185">Reference proteome</keyword>
<dbReference type="EMBL" id="VWYO01019851">
    <property type="protein sequence ID" value="NXR66891.1"/>
    <property type="molecule type" value="Genomic_DNA"/>
</dbReference>